<dbReference type="Proteomes" id="UP000095085">
    <property type="component" value="Unassembled WGS sequence"/>
</dbReference>
<reference evidence="3" key="1">
    <citation type="submission" date="2016-05" db="EMBL/GenBank/DDBJ databases">
        <title>Comparative genomics of biotechnologically important yeasts.</title>
        <authorList>
            <consortium name="DOE Joint Genome Institute"/>
            <person name="Riley R."/>
            <person name="Haridas S."/>
            <person name="Wolfe K.H."/>
            <person name="Lopes M.R."/>
            <person name="Hittinger C.T."/>
            <person name="Goker M."/>
            <person name="Salamov A."/>
            <person name="Wisecaver J."/>
            <person name="Long T.M."/>
            <person name="Aerts A.L."/>
            <person name="Barry K."/>
            <person name="Choi C."/>
            <person name="Clum A."/>
            <person name="Coughlan A.Y."/>
            <person name="Deshpande S."/>
            <person name="Douglass A.P."/>
            <person name="Hanson S.J."/>
            <person name="Klenk H.-P."/>
            <person name="Labutti K."/>
            <person name="Lapidus A."/>
            <person name="Lindquist E."/>
            <person name="Lipzen A."/>
            <person name="Meier-Kolthoff J.P."/>
            <person name="Ohm R.A."/>
            <person name="Otillar R.P."/>
            <person name="Pangilinan J."/>
            <person name="Peng Y."/>
            <person name="Rokas A."/>
            <person name="Rosa C.A."/>
            <person name="Scheuner C."/>
            <person name="Sibirny A.A."/>
            <person name="Slot J.C."/>
            <person name="Stielow J.B."/>
            <person name="Sun H."/>
            <person name="Kurtzman C.P."/>
            <person name="Blackwell M."/>
            <person name="Grigoriev I.V."/>
            <person name="Jeffries T.W."/>
        </authorList>
    </citation>
    <scope>NUCLEOTIDE SEQUENCE [LARGE SCALE GENOMIC DNA]</scope>
    <source>
        <strain evidence="3">NRRL Y-1933</strain>
    </source>
</reference>
<dbReference type="GO" id="GO:0046521">
    <property type="term" value="P:sphingoid catabolic process"/>
    <property type="evidence" value="ECO:0007669"/>
    <property type="project" value="TreeGrafter"/>
</dbReference>
<accession>A0A1E4RPY9</accession>
<sequence length="191" mass="22032">MSLFDIEKHLVFYRSYHFNQKNVAIHLMCIPIILLSAITFSSVHNILGDDYPQVNLGSLLAWSYGIFYILNDWKVGVPTGAFITVYAYLAKHVYQSLNNYTFINKEQFVHIAVIAHVVSWLAQFYGHAVFEKRSPALLDNLLQALVLAPFFVSFEVAFWLGYRSDLKKKMDNQAGIKVREFRAKSKREEST</sequence>
<keyword evidence="1" id="KW-1133">Transmembrane helix</keyword>
<name>A0A1E4RPY9_9ASCO</name>
<dbReference type="GeneID" id="30994901"/>
<evidence type="ECO:0000256" key="1">
    <source>
        <dbReference type="SAM" id="Phobius"/>
    </source>
</evidence>
<proteinExistence type="predicted"/>
<dbReference type="InterPro" id="IPR009305">
    <property type="entry name" value="Mpo1-like"/>
</dbReference>
<dbReference type="GO" id="GO:0016020">
    <property type="term" value="C:membrane"/>
    <property type="evidence" value="ECO:0007669"/>
    <property type="project" value="GOC"/>
</dbReference>
<dbReference type="Pfam" id="PF06127">
    <property type="entry name" value="Mpo1-like"/>
    <property type="match status" value="1"/>
</dbReference>
<feature type="transmembrane region" description="Helical" evidence="1">
    <location>
        <begin position="66"/>
        <end position="89"/>
    </location>
</feature>
<feature type="transmembrane region" description="Helical" evidence="1">
    <location>
        <begin position="142"/>
        <end position="162"/>
    </location>
</feature>
<evidence type="ECO:0000313" key="3">
    <source>
        <dbReference type="Proteomes" id="UP000095085"/>
    </source>
</evidence>
<gene>
    <name evidence="2" type="ORF">HYPBUDRAFT_151148</name>
</gene>
<protein>
    <submittedName>
        <fullName evidence="2">DUF962-domain-containing protein</fullName>
    </submittedName>
</protein>
<dbReference type="EMBL" id="KV454538">
    <property type="protein sequence ID" value="ODV69339.1"/>
    <property type="molecule type" value="Genomic_DNA"/>
</dbReference>
<keyword evidence="1" id="KW-0812">Transmembrane</keyword>
<organism evidence="2 3">
    <name type="scientific">Hyphopichia burtonii NRRL Y-1933</name>
    <dbReference type="NCBI Taxonomy" id="984485"/>
    <lineage>
        <taxon>Eukaryota</taxon>
        <taxon>Fungi</taxon>
        <taxon>Dikarya</taxon>
        <taxon>Ascomycota</taxon>
        <taxon>Saccharomycotina</taxon>
        <taxon>Pichiomycetes</taxon>
        <taxon>Debaryomycetaceae</taxon>
        <taxon>Hyphopichia</taxon>
    </lineage>
</organism>
<dbReference type="RefSeq" id="XP_020078406.1">
    <property type="nucleotide sequence ID" value="XM_020220351.1"/>
</dbReference>
<dbReference type="OrthoDB" id="2124888at2759"/>
<feature type="transmembrane region" description="Helical" evidence="1">
    <location>
        <begin position="23"/>
        <end position="46"/>
    </location>
</feature>
<dbReference type="AlphaFoldDB" id="A0A1E4RPY9"/>
<dbReference type="PANTHER" id="PTHR28026:SF9">
    <property type="entry name" value="2-HYDROXY-PALMITIC ACID DIOXYGENASE MPO1"/>
    <property type="match status" value="1"/>
</dbReference>
<dbReference type="GO" id="GO:0005783">
    <property type="term" value="C:endoplasmic reticulum"/>
    <property type="evidence" value="ECO:0007669"/>
    <property type="project" value="TreeGrafter"/>
</dbReference>
<evidence type="ECO:0000313" key="2">
    <source>
        <dbReference type="EMBL" id="ODV69339.1"/>
    </source>
</evidence>
<feature type="transmembrane region" description="Helical" evidence="1">
    <location>
        <begin position="109"/>
        <end position="130"/>
    </location>
</feature>
<keyword evidence="3" id="KW-1185">Reference proteome</keyword>
<keyword evidence="1" id="KW-0472">Membrane</keyword>
<dbReference type="PANTHER" id="PTHR28026">
    <property type="entry name" value="DUF962 DOMAIN PROTEIN (AFU_ORTHOLOGUE AFUA_8G05310)"/>
    <property type="match status" value="1"/>
</dbReference>